<dbReference type="InterPro" id="IPR050836">
    <property type="entry name" value="SDS22/Internalin_LRR"/>
</dbReference>
<dbReference type="InterPro" id="IPR001611">
    <property type="entry name" value="Leu-rich_rpt"/>
</dbReference>
<dbReference type="InterPro" id="IPR032675">
    <property type="entry name" value="LRR_dom_sf"/>
</dbReference>
<dbReference type="EMBL" id="CATOUU010000589">
    <property type="protein sequence ID" value="CAI9934829.1"/>
    <property type="molecule type" value="Genomic_DNA"/>
</dbReference>
<evidence type="ECO:0000313" key="9">
    <source>
        <dbReference type="EMBL" id="CAL6079286.1"/>
    </source>
</evidence>
<sequence length="226" mass="26017">MLNIYELVHLTQLKQLSIYGIILNDCRAFQQTTSLYIFACKGCNLSNISGVSNLCNLTELNLKFNNICVISPIGVLSNLIKLDLSHNQIVCVFALSRLPKIKTIYLSSNQIINTSPLASLNLNVLELDSNFITDFSPINQKRSVSRFEASQQIPTAQHIRLSNKIHAVEMTNNFYYKLRFQMQTFKMKLFKRNVLEITNETKKKHLKFLMKIHEIYELLNQGTIDQ</sequence>
<evidence type="ECO:0000313" key="3">
    <source>
        <dbReference type="EMBL" id="CAI9934829.1"/>
    </source>
</evidence>
<reference evidence="5" key="1">
    <citation type="submission" date="2023-06" db="EMBL/GenBank/DDBJ databases">
        <authorList>
            <person name="Kurt Z."/>
        </authorList>
    </citation>
    <scope>NUCLEOTIDE SEQUENCE</scope>
</reference>
<dbReference type="PANTHER" id="PTHR46652:SF3">
    <property type="entry name" value="LEUCINE-RICH REPEAT-CONTAINING PROTEIN 9"/>
    <property type="match status" value="1"/>
</dbReference>
<dbReference type="AlphaFoldDB" id="A0AA86USZ4"/>
<organism evidence="5">
    <name type="scientific">Hexamita inflata</name>
    <dbReference type="NCBI Taxonomy" id="28002"/>
    <lineage>
        <taxon>Eukaryota</taxon>
        <taxon>Metamonada</taxon>
        <taxon>Diplomonadida</taxon>
        <taxon>Hexamitidae</taxon>
        <taxon>Hexamitinae</taxon>
        <taxon>Hexamita</taxon>
    </lineage>
</organism>
<dbReference type="Proteomes" id="UP001642409">
    <property type="component" value="Unassembled WGS sequence"/>
</dbReference>
<keyword evidence="1" id="KW-0433">Leucine-rich repeat</keyword>
<dbReference type="EMBL" id="CAXDID020000232">
    <property type="protein sequence ID" value="CAL6060800.1"/>
    <property type="molecule type" value="Genomic_DNA"/>
</dbReference>
<protein>
    <submittedName>
        <fullName evidence="5">LPXTG cell wall anchor domain-containing protein</fullName>
    </submittedName>
    <submittedName>
        <fullName evidence="7">LPXTG_cell wall anchor domain-containing protein</fullName>
    </submittedName>
</protein>
<evidence type="ECO:0000313" key="10">
    <source>
        <dbReference type="EMBL" id="CAL6098369.1"/>
    </source>
</evidence>
<proteinExistence type="predicted"/>
<evidence type="ECO:0000256" key="1">
    <source>
        <dbReference type="ARBA" id="ARBA00022614"/>
    </source>
</evidence>
<reference evidence="7 11" key="2">
    <citation type="submission" date="2024-07" db="EMBL/GenBank/DDBJ databases">
        <authorList>
            <person name="Akdeniz Z."/>
        </authorList>
    </citation>
    <scope>NUCLEOTIDE SEQUENCE [LARGE SCALE GENOMIC DNA]</scope>
</reference>
<evidence type="ECO:0000313" key="11">
    <source>
        <dbReference type="Proteomes" id="UP001642409"/>
    </source>
</evidence>
<evidence type="ECO:0000313" key="5">
    <source>
        <dbReference type="EMBL" id="CAI9963702.1"/>
    </source>
</evidence>
<accession>A0AA86USZ4</accession>
<dbReference type="SUPFAM" id="SSF52075">
    <property type="entry name" value="Outer arm dynein light chain 1"/>
    <property type="match status" value="1"/>
</dbReference>
<keyword evidence="2" id="KW-0677">Repeat</keyword>
<dbReference type="EMBL" id="CAXDID020000085">
    <property type="protein sequence ID" value="CAL6020471.1"/>
    <property type="molecule type" value="Genomic_DNA"/>
</dbReference>
<dbReference type="EMBL" id="CATOUU010000969">
    <property type="protein sequence ID" value="CAI9963702.1"/>
    <property type="molecule type" value="Genomic_DNA"/>
</dbReference>
<evidence type="ECO:0000313" key="7">
    <source>
        <dbReference type="EMBL" id="CAL6020471.1"/>
    </source>
</evidence>
<dbReference type="PANTHER" id="PTHR46652">
    <property type="entry name" value="LEUCINE-RICH REPEAT AND IQ DOMAIN-CONTAINING PROTEIN 1-RELATED"/>
    <property type="match status" value="1"/>
</dbReference>
<evidence type="ECO:0000313" key="6">
    <source>
        <dbReference type="EMBL" id="CAI9964566.1"/>
    </source>
</evidence>
<evidence type="ECO:0000256" key="2">
    <source>
        <dbReference type="ARBA" id="ARBA00022737"/>
    </source>
</evidence>
<dbReference type="EMBL" id="CATOUU010000890">
    <property type="protein sequence ID" value="CAI9957649.1"/>
    <property type="molecule type" value="Genomic_DNA"/>
</dbReference>
<keyword evidence="11" id="KW-1185">Reference proteome</keyword>
<evidence type="ECO:0000313" key="8">
    <source>
        <dbReference type="EMBL" id="CAL6060800.1"/>
    </source>
</evidence>
<comment type="caution">
    <text evidence="5">The sequence shown here is derived from an EMBL/GenBank/DDBJ whole genome shotgun (WGS) entry which is preliminary data.</text>
</comment>
<name>A0AA86USZ4_9EUKA</name>
<dbReference type="Gene3D" id="3.80.10.10">
    <property type="entry name" value="Ribonuclease Inhibitor"/>
    <property type="match status" value="1"/>
</dbReference>
<dbReference type="EMBL" id="CATOUU010000979">
    <property type="protein sequence ID" value="CAI9964566.1"/>
    <property type="molecule type" value="Genomic_DNA"/>
</dbReference>
<dbReference type="EMBL" id="CAXDID020000508">
    <property type="protein sequence ID" value="CAL6098369.1"/>
    <property type="molecule type" value="Genomic_DNA"/>
</dbReference>
<dbReference type="PROSITE" id="PS51450">
    <property type="entry name" value="LRR"/>
    <property type="match status" value="2"/>
</dbReference>
<dbReference type="EMBL" id="CAXDID020000339">
    <property type="protein sequence ID" value="CAL6079286.1"/>
    <property type="molecule type" value="Genomic_DNA"/>
</dbReference>
<evidence type="ECO:0000313" key="4">
    <source>
        <dbReference type="EMBL" id="CAI9957649.1"/>
    </source>
</evidence>
<gene>
    <name evidence="3" type="ORF">HINF_LOCUS22474</name>
    <name evidence="7" type="ORF">HINF_LOCUS27492</name>
    <name evidence="4" type="ORF">HINF_LOCUS45294</name>
    <name evidence="8" type="ORF">HINF_LOCUS49400</name>
    <name evidence="5" type="ORF">HINF_LOCUS51347</name>
    <name evidence="6" type="ORF">HINF_LOCUS52211</name>
    <name evidence="9" type="ORF">HINF_LOCUS59312</name>
    <name evidence="10" type="ORF">HINF_LOCUS69575</name>
</gene>
<dbReference type="Pfam" id="PF13855">
    <property type="entry name" value="LRR_8"/>
    <property type="match status" value="1"/>
</dbReference>